<evidence type="ECO:0000256" key="2">
    <source>
        <dbReference type="ARBA" id="ARBA00004651"/>
    </source>
</evidence>
<comment type="pathway">
    <text evidence="3 11">Cofactor biosynthesis; adenosylcobalamin biosynthesis.</text>
</comment>
<dbReference type="GO" id="GO:0009236">
    <property type="term" value="P:cobalamin biosynthetic process"/>
    <property type="evidence" value="ECO:0007669"/>
    <property type="project" value="UniProtKB-UniRule"/>
</dbReference>
<evidence type="ECO:0000256" key="5">
    <source>
        <dbReference type="ARBA" id="ARBA00016185"/>
    </source>
</evidence>
<dbReference type="AlphaFoldDB" id="A0A1Y3GGL4"/>
<feature type="transmembrane region" description="Helical" evidence="11">
    <location>
        <begin position="151"/>
        <end position="175"/>
    </location>
</feature>
<keyword evidence="6 11" id="KW-1003">Cell membrane</keyword>
<comment type="similarity">
    <text evidence="4 11">Belongs to the CobD/CbiB family.</text>
</comment>
<proteinExistence type="inferred from homology"/>
<dbReference type="GO" id="GO:0015420">
    <property type="term" value="F:ABC-type vitamin B12 transporter activity"/>
    <property type="evidence" value="ECO:0007669"/>
    <property type="project" value="UniProtKB-UniRule"/>
</dbReference>
<dbReference type="GO" id="GO:0005886">
    <property type="term" value="C:plasma membrane"/>
    <property type="evidence" value="ECO:0007669"/>
    <property type="project" value="UniProtKB-SubCell"/>
</dbReference>
<dbReference type="PANTHER" id="PTHR34308:SF1">
    <property type="entry name" value="COBALAMIN BIOSYNTHESIS PROTEIN CBIB"/>
    <property type="match status" value="1"/>
</dbReference>
<comment type="subcellular location">
    <subcellularLocation>
        <location evidence="2 11">Cell membrane</location>
        <topology evidence="2 11">Multi-pass membrane protein</topology>
    </subcellularLocation>
</comment>
<dbReference type="OrthoDB" id="46105at2157"/>
<sequence>MDFFLERAIVIILALAIDMVGEPPAKIHPVIWMGSTINWLESKLNKGKKKAKGILTLLTIVFLFVGPAILIETYSGPFSYIITALIASTMFSLKNLSDMVKKTAVDDLQNKREVVQGLVSRDTNKLNEGQLNSAAVETGAENITDSVVSPLFYYALLGLPGIVLFRVVNTLDAMIGYRKPKYKEFGWFSARTDDLLNYIPSRISGILILLTGWRKGAYKVVKKNKHIKLNPGWTISAISGVLDRKLEKKGYYSINPEKQPPTNEDVTKTVKIIWKASGLFTAILITILLVGAILV</sequence>
<dbReference type="PANTHER" id="PTHR34308">
    <property type="entry name" value="COBALAMIN BIOSYNTHESIS PROTEIN CBIB"/>
    <property type="match status" value="1"/>
</dbReference>
<keyword evidence="7 11" id="KW-0169">Cobalamin biosynthesis</keyword>
<keyword evidence="9 11" id="KW-1133">Transmembrane helix</keyword>
<keyword evidence="10 11" id="KW-0472">Membrane</keyword>
<dbReference type="UniPathway" id="UPA00148"/>
<evidence type="ECO:0000256" key="9">
    <source>
        <dbReference type="ARBA" id="ARBA00022989"/>
    </source>
</evidence>
<accession>A0A1Y3GGL4</accession>
<evidence type="ECO:0000256" key="11">
    <source>
        <dbReference type="HAMAP-Rule" id="MF_00024"/>
    </source>
</evidence>
<evidence type="ECO:0000313" key="13">
    <source>
        <dbReference type="Proteomes" id="UP000195137"/>
    </source>
</evidence>
<dbReference type="HAMAP" id="MF_00024">
    <property type="entry name" value="CobD_CbiB"/>
    <property type="match status" value="1"/>
</dbReference>
<dbReference type="EMBL" id="MRZU01000004">
    <property type="protein sequence ID" value="OUJ18516.1"/>
    <property type="molecule type" value="Genomic_DNA"/>
</dbReference>
<evidence type="ECO:0000256" key="1">
    <source>
        <dbReference type="ARBA" id="ARBA00003384"/>
    </source>
</evidence>
<evidence type="ECO:0000256" key="3">
    <source>
        <dbReference type="ARBA" id="ARBA00004953"/>
    </source>
</evidence>
<dbReference type="Proteomes" id="UP000195137">
    <property type="component" value="Unassembled WGS sequence"/>
</dbReference>
<evidence type="ECO:0000256" key="7">
    <source>
        <dbReference type="ARBA" id="ARBA00022573"/>
    </source>
</evidence>
<evidence type="ECO:0000256" key="6">
    <source>
        <dbReference type="ARBA" id="ARBA00022475"/>
    </source>
</evidence>
<evidence type="ECO:0000256" key="8">
    <source>
        <dbReference type="ARBA" id="ARBA00022692"/>
    </source>
</evidence>
<reference evidence="12 13" key="1">
    <citation type="submission" date="2016-12" db="EMBL/GenBank/DDBJ databases">
        <title>Discovery of methanogenic haloarchaea.</title>
        <authorList>
            <person name="Sorokin D.Y."/>
            <person name="Makarova K.S."/>
            <person name="Abbas B."/>
            <person name="Ferrer M."/>
            <person name="Golyshin P.N."/>
        </authorList>
    </citation>
    <scope>NUCLEOTIDE SEQUENCE [LARGE SCALE GENOMIC DNA]</scope>
    <source>
        <strain evidence="12">AMET1</strain>
    </source>
</reference>
<name>A0A1Y3GGL4_9EURY</name>
<evidence type="ECO:0000256" key="10">
    <source>
        <dbReference type="ARBA" id="ARBA00023136"/>
    </source>
</evidence>
<dbReference type="NCBIfam" id="NF002281">
    <property type="entry name" value="PRK01209.2-5"/>
    <property type="match status" value="1"/>
</dbReference>
<dbReference type="NCBIfam" id="TIGR00380">
    <property type="entry name" value="cobal_cbiB"/>
    <property type="match status" value="1"/>
</dbReference>
<comment type="caution">
    <text evidence="12">The sequence shown here is derived from an EMBL/GenBank/DDBJ whole genome shotgun (WGS) entry which is preliminary data.</text>
</comment>
<dbReference type="InterPro" id="IPR004485">
    <property type="entry name" value="Cobalamin_biosynth_CobD/CbiB"/>
</dbReference>
<feature type="transmembrane region" description="Helical" evidence="11">
    <location>
        <begin position="272"/>
        <end position="294"/>
    </location>
</feature>
<comment type="function">
    <text evidence="1 11">Converts cobyric acid to cobinamide by the addition of aminopropanol on the F carboxylic group.</text>
</comment>
<evidence type="ECO:0000256" key="4">
    <source>
        <dbReference type="ARBA" id="ARBA00006263"/>
    </source>
</evidence>
<feature type="transmembrane region" description="Helical" evidence="11">
    <location>
        <begin position="53"/>
        <end position="71"/>
    </location>
</feature>
<dbReference type="RefSeq" id="WP_086637784.1">
    <property type="nucleotide sequence ID" value="NZ_MRZU01000004.1"/>
</dbReference>
<protein>
    <recommendedName>
        <fullName evidence="5 11">Probable cobalamin biosynthesis protein CobD</fullName>
    </recommendedName>
</protein>
<dbReference type="GO" id="GO:0048472">
    <property type="term" value="F:threonine-phosphate decarboxylase activity"/>
    <property type="evidence" value="ECO:0007669"/>
    <property type="project" value="InterPro"/>
</dbReference>
<comment type="caution">
    <text evidence="11">Lacks conserved residue(s) required for the propagation of feature annotation.</text>
</comment>
<organism evidence="12 13">
    <name type="scientific">Methanonatronarchaeum thermophilum</name>
    <dbReference type="NCBI Taxonomy" id="1927129"/>
    <lineage>
        <taxon>Archaea</taxon>
        <taxon>Methanobacteriati</taxon>
        <taxon>Methanobacteriota</taxon>
        <taxon>Methanonatronarchaeia</taxon>
        <taxon>Methanonatronarchaeales</taxon>
        <taxon>Methanonatronarchaeaceae</taxon>
        <taxon>Methanonatronarchaeum</taxon>
    </lineage>
</organism>
<keyword evidence="8 11" id="KW-0812">Transmembrane</keyword>
<dbReference type="Pfam" id="PF03186">
    <property type="entry name" value="CobD_Cbib"/>
    <property type="match status" value="1"/>
</dbReference>
<keyword evidence="13" id="KW-1185">Reference proteome</keyword>
<gene>
    <name evidence="11" type="primary">cobD</name>
    <name evidence="12" type="ORF">AMET1_1435</name>
</gene>
<evidence type="ECO:0000313" key="12">
    <source>
        <dbReference type="EMBL" id="OUJ18516.1"/>
    </source>
</evidence>